<keyword evidence="2" id="KW-1185">Reference proteome</keyword>
<name>A0ACC7M5M2_9BURK</name>
<sequence>MAHIVLFHSSLGLRTVEREAAARLEDWGHRVTLPDLYAGRAADATDPGLALMDEIGWTTICERARSALADVPDTAVLFGVSMGAGVIGAIWPERLAARAIILLHGLATIPAHVKPATPVAVHVADPDPFIPHGETERWQARAAAAGMLATIVVYPGAGHFFTDPALPDFSPAAKEATWAGLASFLERLD</sequence>
<proteinExistence type="predicted"/>
<gene>
    <name evidence="1" type="ORF">QPK29_006525</name>
</gene>
<dbReference type="EC" id="3.1.-.-" evidence="1"/>
<accession>A0ACC7M5M2</accession>
<reference evidence="1" key="1">
    <citation type="submission" date="2024-11" db="EMBL/GenBank/DDBJ databases">
        <title>Description of Massilia orientalis sp. nov., isolated from rhizosphere soil of Ageratina adenophora.</title>
        <authorList>
            <person name="Wang Y."/>
        </authorList>
    </citation>
    <scope>NUCLEOTIDE SEQUENCE</scope>
    <source>
        <strain evidence="1">YIM B02787</strain>
    </source>
</reference>
<evidence type="ECO:0000313" key="1">
    <source>
        <dbReference type="EMBL" id="MFJ1467363.1"/>
    </source>
</evidence>
<dbReference type="EMBL" id="JASNRB020000004">
    <property type="protein sequence ID" value="MFJ1467363.1"/>
    <property type="molecule type" value="Genomic_DNA"/>
</dbReference>
<keyword evidence="1" id="KW-0378">Hydrolase</keyword>
<comment type="caution">
    <text evidence="1">The sequence shown here is derived from an EMBL/GenBank/DDBJ whole genome shotgun (WGS) entry which is preliminary data.</text>
</comment>
<dbReference type="Proteomes" id="UP001168096">
    <property type="component" value="Unassembled WGS sequence"/>
</dbReference>
<protein>
    <submittedName>
        <fullName evidence="1">Dienelactone hydrolase family protein</fullName>
        <ecNumber evidence="1">3.1.-.-</ecNumber>
    </submittedName>
</protein>
<organism evidence="1 2">
    <name type="scientific">Massilia orientalis</name>
    <dbReference type="NCBI Taxonomy" id="3050128"/>
    <lineage>
        <taxon>Bacteria</taxon>
        <taxon>Pseudomonadati</taxon>
        <taxon>Pseudomonadota</taxon>
        <taxon>Betaproteobacteria</taxon>
        <taxon>Burkholderiales</taxon>
        <taxon>Oxalobacteraceae</taxon>
        <taxon>Telluria group</taxon>
        <taxon>Massilia</taxon>
    </lineage>
</organism>
<evidence type="ECO:0000313" key="2">
    <source>
        <dbReference type="Proteomes" id="UP001168096"/>
    </source>
</evidence>